<dbReference type="EMBL" id="BAABIQ010000008">
    <property type="protein sequence ID" value="GAA4787957.1"/>
    <property type="molecule type" value="Genomic_DNA"/>
</dbReference>
<reference evidence="2" key="1">
    <citation type="journal article" date="2019" name="Int. J. Syst. Evol. Microbiol.">
        <title>The Global Catalogue of Microorganisms (GCM) 10K type strain sequencing project: providing services to taxonomists for standard genome sequencing and annotation.</title>
        <authorList>
            <consortium name="The Broad Institute Genomics Platform"/>
            <consortium name="The Broad Institute Genome Sequencing Center for Infectious Disease"/>
            <person name="Wu L."/>
            <person name="Ma J."/>
        </authorList>
    </citation>
    <scope>NUCLEOTIDE SEQUENCE [LARGE SCALE GENOMIC DNA]</scope>
    <source>
        <strain evidence="2">JCM 18200</strain>
    </source>
</reference>
<protein>
    <recommendedName>
        <fullName evidence="3">Transcriptional repressor</fullName>
    </recommendedName>
</protein>
<name>A0ABP9B1J3_9SPHI</name>
<evidence type="ECO:0000313" key="2">
    <source>
        <dbReference type="Proteomes" id="UP001501411"/>
    </source>
</evidence>
<sequence length="87" mass="9837">MKNDKVAAILADSTTKLGRKPKALEEALLALLAQKNQALTGEDIFLELYNGGMQVSYPTVYNTLRRLKHVGILQKRLHMGRKFFYSV</sequence>
<dbReference type="Gene3D" id="1.10.10.10">
    <property type="entry name" value="Winged helix-like DNA-binding domain superfamily/Winged helix DNA-binding domain"/>
    <property type="match status" value="1"/>
</dbReference>
<accession>A0ABP9B1J3</accession>
<dbReference type="InterPro" id="IPR036390">
    <property type="entry name" value="WH_DNA-bd_sf"/>
</dbReference>
<dbReference type="Pfam" id="PF01475">
    <property type="entry name" value="FUR"/>
    <property type="match status" value="1"/>
</dbReference>
<dbReference type="InterPro" id="IPR036388">
    <property type="entry name" value="WH-like_DNA-bd_sf"/>
</dbReference>
<evidence type="ECO:0008006" key="3">
    <source>
        <dbReference type="Google" id="ProtNLM"/>
    </source>
</evidence>
<keyword evidence="2" id="KW-1185">Reference proteome</keyword>
<proteinExistence type="predicted"/>
<comment type="caution">
    <text evidence="1">The sequence shown here is derived from an EMBL/GenBank/DDBJ whole genome shotgun (WGS) entry which is preliminary data.</text>
</comment>
<dbReference type="Proteomes" id="UP001501411">
    <property type="component" value="Unassembled WGS sequence"/>
</dbReference>
<dbReference type="InterPro" id="IPR002481">
    <property type="entry name" value="FUR"/>
</dbReference>
<dbReference type="RefSeq" id="WP_345231146.1">
    <property type="nucleotide sequence ID" value="NZ_BAABIQ010000008.1"/>
</dbReference>
<gene>
    <name evidence="1" type="ORF">GCM10023231_15130</name>
</gene>
<evidence type="ECO:0000313" key="1">
    <source>
        <dbReference type="EMBL" id="GAA4787957.1"/>
    </source>
</evidence>
<dbReference type="SUPFAM" id="SSF46785">
    <property type="entry name" value="Winged helix' DNA-binding domain"/>
    <property type="match status" value="1"/>
</dbReference>
<organism evidence="1 2">
    <name type="scientific">Olivibacter ginsenosidimutans</name>
    <dbReference type="NCBI Taxonomy" id="1176537"/>
    <lineage>
        <taxon>Bacteria</taxon>
        <taxon>Pseudomonadati</taxon>
        <taxon>Bacteroidota</taxon>
        <taxon>Sphingobacteriia</taxon>
        <taxon>Sphingobacteriales</taxon>
        <taxon>Sphingobacteriaceae</taxon>
        <taxon>Olivibacter</taxon>
    </lineage>
</organism>